<gene>
    <name evidence="1" type="ORF">SAMN05892882_1526</name>
</gene>
<protein>
    <submittedName>
        <fullName evidence="1">Uncharacterized protein</fullName>
    </submittedName>
</protein>
<sequence>DVIPAEAGIQYCRALVIDTKALEYWVARLRGR</sequence>
<dbReference type="EMBL" id="UFQQ01000052">
    <property type="protein sequence ID" value="SSW93740.1"/>
    <property type="molecule type" value="Genomic_DNA"/>
</dbReference>
<accession>A0A336JVU9</accession>
<reference evidence="1 2" key="1">
    <citation type="submission" date="2017-08" db="EMBL/GenBank/DDBJ databases">
        <authorList>
            <person name="de Groot N.N."/>
        </authorList>
    </citation>
    <scope>NUCLEOTIDE SEQUENCE [LARGE SCALE GENOMIC DNA]</scope>
    <source>
        <strain evidence="1 2">JA575</strain>
    </source>
</reference>
<proteinExistence type="predicted"/>
<organism evidence="1 2">
    <name type="scientific">Rhodopseudomonas pentothenatexigens</name>
    <dbReference type="NCBI Taxonomy" id="999699"/>
    <lineage>
        <taxon>Bacteria</taxon>
        <taxon>Pseudomonadati</taxon>
        <taxon>Pseudomonadota</taxon>
        <taxon>Alphaproteobacteria</taxon>
        <taxon>Hyphomicrobiales</taxon>
        <taxon>Nitrobacteraceae</taxon>
        <taxon>Rhodopseudomonas</taxon>
    </lineage>
</organism>
<dbReference type="Proteomes" id="UP000252631">
    <property type="component" value="Unassembled WGS sequence"/>
</dbReference>
<evidence type="ECO:0000313" key="1">
    <source>
        <dbReference type="EMBL" id="SSW93740.1"/>
    </source>
</evidence>
<name>A0A336JVU9_9BRAD</name>
<evidence type="ECO:0000313" key="2">
    <source>
        <dbReference type="Proteomes" id="UP000252631"/>
    </source>
</evidence>
<dbReference type="AlphaFoldDB" id="A0A336JVU9"/>
<feature type="non-terminal residue" evidence="1">
    <location>
        <position position="1"/>
    </location>
</feature>